<accession>A0A8H6IXL3</accession>
<gene>
    <name evidence="2" type="ORF">CSOJ01_11373</name>
</gene>
<organism evidence="2 3">
    <name type="scientific">Colletotrichum sojae</name>
    <dbReference type="NCBI Taxonomy" id="2175907"/>
    <lineage>
        <taxon>Eukaryota</taxon>
        <taxon>Fungi</taxon>
        <taxon>Dikarya</taxon>
        <taxon>Ascomycota</taxon>
        <taxon>Pezizomycotina</taxon>
        <taxon>Sordariomycetes</taxon>
        <taxon>Hypocreomycetidae</taxon>
        <taxon>Glomerellales</taxon>
        <taxon>Glomerellaceae</taxon>
        <taxon>Colletotrichum</taxon>
        <taxon>Colletotrichum orchidearum species complex</taxon>
    </lineage>
</organism>
<sequence length="209" mass="23804">MSSPTCPCRFDDTIRNLNLPYYEQEHHDRLLSLEEIVRLDWRFSSLIRTTRDCECCSTDLNVLIATQSTLETVLGLLETAQSAYGSRISRRHGQSPERSADEPPNRWPDCNGGDTKGNGFVLGRVVLGEEDCDVMARRLIISAISRMAKCVRELRARITRYMDNHDRASPSASRYYTLPRQAKEAYDELDDKLGTILARICAAVARERF</sequence>
<keyword evidence="3" id="KW-1185">Reference proteome</keyword>
<reference evidence="2 3" key="1">
    <citation type="journal article" date="2020" name="Phytopathology">
        <title>Genome Sequence Resources of Colletotrichum truncatum, C. plurivorum, C. musicola, and C. sojae: Four Species Pathogenic to Soybean (Glycine max).</title>
        <authorList>
            <person name="Rogerio F."/>
            <person name="Boufleur T.R."/>
            <person name="Ciampi-Guillardi M."/>
            <person name="Sukno S.A."/>
            <person name="Thon M.R."/>
            <person name="Massola Junior N.S."/>
            <person name="Baroncelli R."/>
        </authorList>
    </citation>
    <scope>NUCLEOTIDE SEQUENCE [LARGE SCALE GENOMIC DNA]</scope>
    <source>
        <strain evidence="2 3">LFN0009</strain>
    </source>
</reference>
<evidence type="ECO:0000313" key="3">
    <source>
        <dbReference type="Proteomes" id="UP000652219"/>
    </source>
</evidence>
<comment type="caution">
    <text evidence="2">The sequence shown here is derived from an EMBL/GenBank/DDBJ whole genome shotgun (WGS) entry which is preliminary data.</text>
</comment>
<proteinExistence type="predicted"/>
<evidence type="ECO:0000313" key="2">
    <source>
        <dbReference type="EMBL" id="KAF6802752.1"/>
    </source>
</evidence>
<feature type="region of interest" description="Disordered" evidence="1">
    <location>
        <begin position="87"/>
        <end position="112"/>
    </location>
</feature>
<protein>
    <submittedName>
        <fullName evidence="2">Uncharacterized protein</fullName>
    </submittedName>
</protein>
<dbReference type="AlphaFoldDB" id="A0A8H6IXL3"/>
<evidence type="ECO:0000256" key="1">
    <source>
        <dbReference type="SAM" id="MobiDB-lite"/>
    </source>
</evidence>
<name>A0A8H6IXL3_9PEZI</name>
<dbReference type="EMBL" id="WIGN01000260">
    <property type="protein sequence ID" value="KAF6802752.1"/>
    <property type="molecule type" value="Genomic_DNA"/>
</dbReference>
<dbReference type="Proteomes" id="UP000652219">
    <property type="component" value="Unassembled WGS sequence"/>
</dbReference>
<feature type="compositionally biased region" description="Basic and acidic residues" evidence="1">
    <location>
        <begin position="94"/>
        <end position="104"/>
    </location>
</feature>